<dbReference type="Proteomes" id="UP001210925">
    <property type="component" value="Unassembled WGS sequence"/>
</dbReference>
<protein>
    <recommendedName>
        <fullName evidence="3">Transcription factor domain-containing protein</fullName>
    </recommendedName>
</protein>
<proteinExistence type="predicted"/>
<organism evidence="1 2">
    <name type="scientific">Boothiomyces macroporosus</name>
    <dbReference type="NCBI Taxonomy" id="261099"/>
    <lineage>
        <taxon>Eukaryota</taxon>
        <taxon>Fungi</taxon>
        <taxon>Fungi incertae sedis</taxon>
        <taxon>Chytridiomycota</taxon>
        <taxon>Chytridiomycota incertae sedis</taxon>
        <taxon>Chytridiomycetes</taxon>
        <taxon>Rhizophydiales</taxon>
        <taxon>Terramycetaceae</taxon>
        <taxon>Boothiomyces</taxon>
    </lineage>
</organism>
<dbReference type="CDD" id="cd12148">
    <property type="entry name" value="fungal_TF_MHR"/>
    <property type="match status" value="1"/>
</dbReference>
<comment type="caution">
    <text evidence="1">The sequence shown here is derived from an EMBL/GenBank/DDBJ whole genome shotgun (WGS) entry which is preliminary data.</text>
</comment>
<evidence type="ECO:0008006" key="3">
    <source>
        <dbReference type="Google" id="ProtNLM"/>
    </source>
</evidence>
<sequence>MVKNEITNPTETCLIIFTNIHMNCLQINAVNPKLLKHILVKKAAYRWIYFNDALEAAIVNAQLIQLFLAKPLLFEHLNTYFPVLVLESAFLILISQKMCLPPNLFKRSQSQLQAALDIHLQALLVHAKVYNREPTFYYIMKSLQDFTVENVALRYGKLELSDIKQWEERIRRLEVLLIVPYKYPWEKRIPVEHDEIVLSEKLQNLLFLSDHDYLMELYFKKFNWNYYYVSEDYLRKAALGFEPLKNVLCSTGAFFIDRTPVGVLNRVELAIIYLDRASSFPFVTESTPISVLTLTHISIASFRLQKGNHLLYLNYAVTMAKCLGMNTEIGISKITSDETEKENIRRIWWFMYQFYALSRINNNDIIGFSDNQVFLPRQFGFYEPHSANDYTGIDIMSGNEWFTPTIKGYDIQAYKVILHKIHIQIDRYIFSELSGGVKPSGYTLAAILSSLNEFKFNVKSVFDYHIERVRSRNIPNPESTWLVLYTFIYFNHLEITVLNPKILKIVLCKKKTLFDMHFSNAVGAAVENASVMSYILENQSSLDYLNTYYPVITLESAFIILLTIKLNLPQKNCKYSNIRLRECLEIHYELLLLLSNIYNRESTFYNILKHLEEQDPESIVLKYGELKAVNWHFNAQKPKPEVKTVAICQLIN</sequence>
<keyword evidence="2" id="KW-1185">Reference proteome</keyword>
<evidence type="ECO:0000313" key="1">
    <source>
        <dbReference type="EMBL" id="KAJ3257083.1"/>
    </source>
</evidence>
<name>A0AAD5Y7U6_9FUNG</name>
<accession>A0AAD5Y7U6</accession>
<gene>
    <name evidence="1" type="ORF">HK103_004911</name>
</gene>
<reference evidence="1" key="1">
    <citation type="submission" date="2020-05" db="EMBL/GenBank/DDBJ databases">
        <title>Phylogenomic resolution of chytrid fungi.</title>
        <authorList>
            <person name="Stajich J.E."/>
            <person name="Amses K."/>
            <person name="Simmons R."/>
            <person name="Seto K."/>
            <person name="Myers J."/>
            <person name="Bonds A."/>
            <person name="Quandt C.A."/>
            <person name="Barry K."/>
            <person name="Liu P."/>
            <person name="Grigoriev I."/>
            <person name="Longcore J.E."/>
            <person name="James T.Y."/>
        </authorList>
    </citation>
    <scope>NUCLEOTIDE SEQUENCE</scope>
    <source>
        <strain evidence="1">PLAUS21</strain>
    </source>
</reference>
<dbReference type="AlphaFoldDB" id="A0AAD5Y7U6"/>
<evidence type="ECO:0000313" key="2">
    <source>
        <dbReference type="Proteomes" id="UP001210925"/>
    </source>
</evidence>
<dbReference type="EMBL" id="JADGKB010000042">
    <property type="protein sequence ID" value="KAJ3257083.1"/>
    <property type="molecule type" value="Genomic_DNA"/>
</dbReference>